<reference evidence="2" key="1">
    <citation type="submission" date="2024-07" db="EMBL/GenBank/DDBJ databases">
        <title>Two chromosome-level genome assemblies of Korean endemic species Abeliophyllum distichum and Forsythia ovata (Oleaceae).</title>
        <authorList>
            <person name="Jang H."/>
        </authorList>
    </citation>
    <scope>NUCLEOTIDE SEQUENCE [LARGE SCALE GENOMIC DNA]</scope>
</reference>
<evidence type="ECO:0000313" key="2">
    <source>
        <dbReference type="Proteomes" id="UP001604336"/>
    </source>
</evidence>
<protein>
    <submittedName>
        <fullName evidence="1">Uncharacterized protein</fullName>
    </submittedName>
</protein>
<organism evidence="1 2">
    <name type="scientific">Abeliophyllum distichum</name>
    <dbReference type="NCBI Taxonomy" id="126358"/>
    <lineage>
        <taxon>Eukaryota</taxon>
        <taxon>Viridiplantae</taxon>
        <taxon>Streptophyta</taxon>
        <taxon>Embryophyta</taxon>
        <taxon>Tracheophyta</taxon>
        <taxon>Spermatophyta</taxon>
        <taxon>Magnoliopsida</taxon>
        <taxon>eudicotyledons</taxon>
        <taxon>Gunneridae</taxon>
        <taxon>Pentapetalae</taxon>
        <taxon>asterids</taxon>
        <taxon>lamiids</taxon>
        <taxon>Lamiales</taxon>
        <taxon>Oleaceae</taxon>
        <taxon>Forsythieae</taxon>
        <taxon>Abeliophyllum</taxon>
    </lineage>
</organism>
<accession>A0ABD1TGX2</accession>
<dbReference type="Proteomes" id="UP001604336">
    <property type="component" value="Unassembled WGS sequence"/>
</dbReference>
<name>A0ABD1TGX2_9LAMI</name>
<proteinExistence type="predicted"/>
<gene>
    <name evidence="1" type="ORF">Adt_17586</name>
</gene>
<keyword evidence="2" id="KW-1185">Reference proteome</keyword>
<comment type="caution">
    <text evidence="1">The sequence shown here is derived from an EMBL/GenBank/DDBJ whole genome shotgun (WGS) entry which is preliminary data.</text>
</comment>
<evidence type="ECO:0000313" key="1">
    <source>
        <dbReference type="EMBL" id="KAL2511986.1"/>
    </source>
</evidence>
<dbReference type="AlphaFoldDB" id="A0ABD1TGX2"/>
<dbReference type="EMBL" id="JBFOLK010000005">
    <property type="protein sequence ID" value="KAL2511986.1"/>
    <property type="molecule type" value="Genomic_DNA"/>
</dbReference>
<sequence>MSAKKIHNSPPHPFPSNFTISPPVLSQIRCLNPPLPPSDLAGTTTTTFLRRNHQCHHRDLLFSSPVSTTTPISYPKSSTISSNPLQSSLTLNLFCPSEPSNAAALRQDCAVNPQQQNGIAPAKGGWTMASWLRRKEEIFREEKSPPR</sequence>